<dbReference type="GO" id="GO:0006408">
    <property type="term" value="P:snRNA export from nucleus"/>
    <property type="evidence" value="ECO:0007669"/>
    <property type="project" value="InterPro"/>
</dbReference>
<evidence type="ECO:0000256" key="4">
    <source>
        <dbReference type="ARBA" id="ARBA00016856"/>
    </source>
</evidence>
<feature type="region of interest" description="Disordered" evidence="11">
    <location>
        <begin position="35"/>
        <end position="71"/>
    </location>
</feature>
<comment type="subcellular location">
    <subcellularLocation>
        <location evidence="2">Cytoplasm</location>
    </subcellularLocation>
    <subcellularLocation>
        <location evidence="1">Nucleus</location>
    </subcellularLocation>
</comment>
<evidence type="ECO:0000256" key="7">
    <source>
        <dbReference type="ARBA" id="ARBA00022884"/>
    </source>
</evidence>
<dbReference type="GO" id="GO:0005634">
    <property type="term" value="C:nucleus"/>
    <property type="evidence" value="ECO:0007669"/>
    <property type="project" value="UniProtKB-SubCell"/>
</dbReference>
<dbReference type="InterPro" id="IPR039047">
    <property type="entry name" value="PHAX"/>
</dbReference>
<dbReference type="EMBL" id="JAGTXO010000018">
    <property type="protein sequence ID" value="KAG8462958.1"/>
    <property type="molecule type" value="Genomic_DNA"/>
</dbReference>
<feature type="compositionally biased region" description="Basic and acidic residues" evidence="11">
    <location>
        <begin position="290"/>
        <end position="299"/>
    </location>
</feature>
<evidence type="ECO:0000256" key="10">
    <source>
        <dbReference type="ARBA" id="ARBA00030834"/>
    </source>
</evidence>
<accession>A0A8J5XFB7</accession>
<feature type="compositionally biased region" description="Basic and acidic residues" evidence="11">
    <location>
        <begin position="139"/>
        <end position="163"/>
    </location>
</feature>
<organism evidence="13 14">
    <name type="scientific">Diacronema lutheri</name>
    <name type="common">Unicellular marine alga</name>
    <name type="synonym">Monochrysis lutheri</name>
    <dbReference type="NCBI Taxonomy" id="2081491"/>
    <lineage>
        <taxon>Eukaryota</taxon>
        <taxon>Haptista</taxon>
        <taxon>Haptophyta</taxon>
        <taxon>Pavlovophyceae</taxon>
        <taxon>Pavlovales</taxon>
        <taxon>Pavlovaceae</taxon>
        <taxon>Diacronema</taxon>
    </lineage>
</organism>
<evidence type="ECO:0000256" key="1">
    <source>
        <dbReference type="ARBA" id="ARBA00004123"/>
    </source>
</evidence>
<dbReference type="GO" id="GO:0003723">
    <property type="term" value="F:RNA binding"/>
    <property type="evidence" value="ECO:0007669"/>
    <property type="project" value="UniProtKB-KW"/>
</dbReference>
<comment type="similarity">
    <text evidence="3">Belongs to the PHAX family.</text>
</comment>
<keyword evidence="6" id="KW-0963">Cytoplasm</keyword>
<name>A0A8J5XFB7_DIALT</name>
<dbReference type="InterPro" id="IPR019385">
    <property type="entry name" value="PHAX_RNA-binding_domain"/>
</dbReference>
<feature type="compositionally biased region" description="Gly residues" evidence="11">
    <location>
        <begin position="106"/>
        <end position="123"/>
    </location>
</feature>
<evidence type="ECO:0000256" key="6">
    <source>
        <dbReference type="ARBA" id="ARBA00022490"/>
    </source>
</evidence>
<dbReference type="Pfam" id="PF10258">
    <property type="entry name" value="PHAX_RNA-bd"/>
    <property type="match status" value="1"/>
</dbReference>
<dbReference type="InterPro" id="IPR038092">
    <property type="entry name" value="PHAX_RNA-binding_sf"/>
</dbReference>
<evidence type="ECO:0000256" key="3">
    <source>
        <dbReference type="ARBA" id="ARBA00006094"/>
    </source>
</evidence>
<gene>
    <name evidence="13" type="ORF">KFE25_001731</name>
</gene>
<feature type="compositionally biased region" description="Low complexity" evidence="11">
    <location>
        <begin position="124"/>
        <end position="138"/>
    </location>
</feature>
<dbReference type="AlphaFoldDB" id="A0A8J5XFB7"/>
<dbReference type="OrthoDB" id="20573at2759"/>
<keyword evidence="14" id="KW-1185">Reference proteome</keyword>
<feature type="domain" description="Phosphorylated adapter RNA export protein RNA-binding" evidence="12">
    <location>
        <begin position="192"/>
        <end position="267"/>
    </location>
</feature>
<protein>
    <recommendedName>
        <fullName evidence="4">Phosphorylated adapter RNA export protein</fullName>
    </recommendedName>
    <alternativeName>
        <fullName evidence="10">RNA U small nuclear RNA export adapter protein</fullName>
    </alternativeName>
</protein>
<feature type="compositionally biased region" description="Pro residues" evidence="11">
    <location>
        <begin position="45"/>
        <end position="57"/>
    </location>
</feature>
<dbReference type="GO" id="GO:0005737">
    <property type="term" value="C:cytoplasm"/>
    <property type="evidence" value="ECO:0007669"/>
    <property type="project" value="UniProtKB-SubCell"/>
</dbReference>
<dbReference type="PANTHER" id="PTHR13135">
    <property type="entry name" value="CYTOSOLIC RESINIFERATOXIN BINDING PROTEIN RBP-26"/>
    <property type="match status" value="1"/>
</dbReference>
<proteinExistence type="inferred from homology"/>
<keyword evidence="9" id="KW-0539">Nucleus</keyword>
<keyword evidence="5" id="KW-0813">Transport</keyword>
<evidence type="ECO:0000256" key="9">
    <source>
        <dbReference type="ARBA" id="ARBA00023242"/>
    </source>
</evidence>
<evidence type="ECO:0000313" key="13">
    <source>
        <dbReference type="EMBL" id="KAG8462958.1"/>
    </source>
</evidence>
<evidence type="ECO:0000259" key="12">
    <source>
        <dbReference type="Pfam" id="PF10258"/>
    </source>
</evidence>
<sequence>MEGLSGALQELDHAFGGAAYASRRACTPAVHRSAVPYDGVEPAPELAPPRPARPPYPAKRAAGPAHADKKRVERVLPRWVDLDDASAILDPATLLAARKKPHNAPAGGGEDGAGGGDGAGDGPAAGVDGAHAAAAAAEPDPHADFERLLQTHVGSRREGDRRSSAPADDADLEPNLTPAGEEIDGATRNVARLVAARLDEAMRDAQRTIERILALLGTEKVLELLERAESTDTSGGLITHDGTRRRRTRGGVFFYFVKQMTNRKEKAYLWPASQQPGGGIDTRGGGGGARGEERAERGRCANGRARWPPSHNRQFPRAPRLPLGPDALRL</sequence>
<feature type="region of interest" description="Disordered" evidence="11">
    <location>
        <begin position="99"/>
        <end position="181"/>
    </location>
</feature>
<evidence type="ECO:0000256" key="11">
    <source>
        <dbReference type="SAM" id="MobiDB-lite"/>
    </source>
</evidence>
<keyword evidence="7" id="KW-0694">RNA-binding</keyword>
<feature type="region of interest" description="Disordered" evidence="11">
    <location>
        <begin position="271"/>
        <end position="330"/>
    </location>
</feature>
<dbReference type="PANTHER" id="PTHR13135:SF0">
    <property type="entry name" value="PHOSPHORYLATED ADAPTER RNA EXPORT PROTEIN"/>
    <property type="match status" value="1"/>
</dbReference>
<feature type="compositionally biased region" description="Gly residues" evidence="11">
    <location>
        <begin position="276"/>
        <end position="289"/>
    </location>
</feature>
<comment type="caution">
    <text evidence="13">The sequence shown here is derived from an EMBL/GenBank/DDBJ whole genome shotgun (WGS) entry which is preliminary data.</text>
</comment>
<evidence type="ECO:0000256" key="5">
    <source>
        <dbReference type="ARBA" id="ARBA00022448"/>
    </source>
</evidence>
<evidence type="ECO:0000313" key="14">
    <source>
        <dbReference type="Proteomes" id="UP000751190"/>
    </source>
</evidence>
<dbReference type="GO" id="GO:0015031">
    <property type="term" value="P:protein transport"/>
    <property type="evidence" value="ECO:0007669"/>
    <property type="project" value="UniProtKB-KW"/>
</dbReference>
<dbReference type="Proteomes" id="UP000751190">
    <property type="component" value="Unassembled WGS sequence"/>
</dbReference>
<evidence type="ECO:0000256" key="2">
    <source>
        <dbReference type="ARBA" id="ARBA00004496"/>
    </source>
</evidence>
<reference evidence="13" key="1">
    <citation type="submission" date="2021-05" db="EMBL/GenBank/DDBJ databases">
        <title>The genome of the haptophyte Pavlova lutheri (Diacronema luteri, Pavlovales) - a model for lipid biosynthesis in eukaryotic algae.</title>
        <authorList>
            <person name="Hulatt C.J."/>
            <person name="Posewitz M.C."/>
        </authorList>
    </citation>
    <scope>NUCLEOTIDE SEQUENCE</scope>
    <source>
        <strain evidence="13">NIVA-4/92</strain>
    </source>
</reference>
<evidence type="ECO:0000256" key="8">
    <source>
        <dbReference type="ARBA" id="ARBA00022927"/>
    </source>
</evidence>
<dbReference type="Gene3D" id="1.10.10.1440">
    <property type="entry name" value="PHAX RNA-binding domain"/>
    <property type="match status" value="1"/>
</dbReference>
<keyword evidence="8" id="KW-0653">Protein transport</keyword>